<accession>A0A0F9DEL1</accession>
<dbReference type="EMBL" id="LAZR01042067">
    <property type="protein sequence ID" value="KKL10423.1"/>
    <property type="molecule type" value="Genomic_DNA"/>
</dbReference>
<gene>
    <name evidence="1" type="ORF">LCGC14_2555950</name>
</gene>
<feature type="non-terminal residue" evidence="1">
    <location>
        <position position="23"/>
    </location>
</feature>
<comment type="caution">
    <text evidence="1">The sequence shown here is derived from an EMBL/GenBank/DDBJ whole genome shotgun (WGS) entry which is preliminary data.</text>
</comment>
<evidence type="ECO:0000313" key="1">
    <source>
        <dbReference type="EMBL" id="KKL10423.1"/>
    </source>
</evidence>
<proteinExistence type="predicted"/>
<organism evidence="1">
    <name type="scientific">marine sediment metagenome</name>
    <dbReference type="NCBI Taxonomy" id="412755"/>
    <lineage>
        <taxon>unclassified sequences</taxon>
        <taxon>metagenomes</taxon>
        <taxon>ecological metagenomes</taxon>
    </lineage>
</organism>
<dbReference type="AlphaFoldDB" id="A0A0F9DEL1"/>
<reference evidence="1" key="1">
    <citation type="journal article" date="2015" name="Nature">
        <title>Complex archaea that bridge the gap between prokaryotes and eukaryotes.</title>
        <authorList>
            <person name="Spang A."/>
            <person name="Saw J.H."/>
            <person name="Jorgensen S.L."/>
            <person name="Zaremba-Niedzwiedzka K."/>
            <person name="Martijn J."/>
            <person name="Lind A.E."/>
            <person name="van Eijk R."/>
            <person name="Schleper C."/>
            <person name="Guy L."/>
            <person name="Ettema T.J."/>
        </authorList>
    </citation>
    <scope>NUCLEOTIDE SEQUENCE</scope>
</reference>
<name>A0A0F9DEL1_9ZZZZ</name>
<protein>
    <submittedName>
        <fullName evidence="1">Uncharacterized protein</fullName>
    </submittedName>
</protein>
<sequence length="23" mass="2595">MSGWMDNLMAHRNTLANMILSTS</sequence>